<dbReference type="PANTHER" id="PTHR43423:SF1">
    <property type="entry name" value="ABC TRANSPORTER I FAMILY MEMBER 17"/>
    <property type="match status" value="1"/>
</dbReference>
<dbReference type="GO" id="GO:0005524">
    <property type="term" value="F:ATP binding"/>
    <property type="evidence" value="ECO:0007669"/>
    <property type="project" value="UniProtKB-KW"/>
</dbReference>
<name>A0A1G6KMF5_9BACI</name>
<dbReference type="EMBL" id="FMYI01000006">
    <property type="protein sequence ID" value="SDC32230.1"/>
    <property type="molecule type" value="Genomic_DNA"/>
</dbReference>
<dbReference type="Pfam" id="PF00005">
    <property type="entry name" value="ABC_tran"/>
    <property type="match status" value="1"/>
</dbReference>
<accession>A0A1G6KMF5</accession>
<dbReference type="InterPro" id="IPR003439">
    <property type="entry name" value="ABC_transporter-like_ATP-bd"/>
</dbReference>
<dbReference type="Gene3D" id="3.40.50.300">
    <property type="entry name" value="P-loop containing nucleotide triphosphate hydrolases"/>
    <property type="match status" value="1"/>
</dbReference>
<keyword evidence="1" id="KW-0813">Transport</keyword>
<organism evidence="5 6">
    <name type="scientific">Pelagirhabdus alkalitolerans</name>
    <dbReference type="NCBI Taxonomy" id="1612202"/>
    <lineage>
        <taxon>Bacteria</taxon>
        <taxon>Bacillati</taxon>
        <taxon>Bacillota</taxon>
        <taxon>Bacilli</taxon>
        <taxon>Bacillales</taxon>
        <taxon>Bacillaceae</taxon>
        <taxon>Pelagirhabdus</taxon>
    </lineage>
</organism>
<keyword evidence="6" id="KW-1185">Reference proteome</keyword>
<dbReference type="PANTHER" id="PTHR43423">
    <property type="entry name" value="ABC TRANSPORTER I FAMILY MEMBER 17"/>
    <property type="match status" value="1"/>
</dbReference>
<evidence type="ECO:0000259" key="4">
    <source>
        <dbReference type="PROSITE" id="PS50893"/>
    </source>
</evidence>
<protein>
    <submittedName>
        <fullName evidence="5">Phosphate ABC transporter ATP-binding protein, PhoT family</fullName>
    </submittedName>
</protein>
<dbReference type="PROSITE" id="PS50893">
    <property type="entry name" value="ABC_TRANSPORTER_2"/>
    <property type="match status" value="1"/>
</dbReference>
<dbReference type="RefSeq" id="WP_090796038.1">
    <property type="nucleotide sequence ID" value="NZ_FMYI01000006.1"/>
</dbReference>
<dbReference type="SMART" id="SM00382">
    <property type="entry name" value="AAA"/>
    <property type="match status" value="1"/>
</dbReference>
<gene>
    <name evidence="5" type="ORF">SAMN05421734_106143</name>
</gene>
<dbReference type="GO" id="GO:0016887">
    <property type="term" value="F:ATP hydrolysis activity"/>
    <property type="evidence" value="ECO:0007669"/>
    <property type="project" value="InterPro"/>
</dbReference>
<keyword evidence="3 5" id="KW-0067">ATP-binding</keyword>
<dbReference type="InterPro" id="IPR003593">
    <property type="entry name" value="AAA+_ATPase"/>
</dbReference>
<sequence length="240" mass="26527">MTQPIIKLKNISYKLENTLILNNISGAIDTGTMTSFIGPSGSGKSTLFRLLNGLKTANSGHIYIQNKSIDTFDPIELRQLVGIVLQEAIMIKGTVYDNLSIPTQLKDETLSEEKAKELLTLVNLDPSILMQDARTLSGGQKQKVSIARTLVNQPTILLLDEITSSLDPVSQKAIESLVKDLHSRLGLTILWITHSIEQAKEVSESIWIMKDGQVIEKSTSHELEQTTNQDVLSFIKGENQ</sequence>
<evidence type="ECO:0000313" key="5">
    <source>
        <dbReference type="EMBL" id="SDC32230.1"/>
    </source>
</evidence>
<dbReference type="Proteomes" id="UP000242949">
    <property type="component" value="Unassembled WGS sequence"/>
</dbReference>
<evidence type="ECO:0000313" key="6">
    <source>
        <dbReference type="Proteomes" id="UP000242949"/>
    </source>
</evidence>
<dbReference type="OrthoDB" id="1679618at2"/>
<dbReference type="STRING" id="1612202.SAMN05421734_106143"/>
<evidence type="ECO:0000256" key="3">
    <source>
        <dbReference type="ARBA" id="ARBA00022840"/>
    </source>
</evidence>
<dbReference type="InterPro" id="IPR027417">
    <property type="entry name" value="P-loop_NTPase"/>
</dbReference>
<reference evidence="6" key="1">
    <citation type="submission" date="2016-09" db="EMBL/GenBank/DDBJ databases">
        <authorList>
            <person name="Varghese N."/>
            <person name="Submissions S."/>
        </authorList>
    </citation>
    <scope>NUCLEOTIDE SEQUENCE [LARGE SCALE GENOMIC DNA]</scope>
    <source>
        <strain evidence="6">S5</strain>
    </source>
</reference>
<dbReference type="AlphaFoldDB" id="A0A1G6KMF5"/>
<feature type="domain" description="ABC transporter" evidence="4">
    <location>
        <begin position="6"/>
        <end position="236"/>
    </location>
</feature>
<dbReference type="InterPro" id="IPR017871">
    <property type="entry name" value="ABC_transporter-like_CS"/>
</dbReference>
<evidence type="ECO:0000256" key="1">
    <source>
        <dbReference type="ARBA" id="ARBA00022448"/>
    </source>
</evidence>
<dbReference type="SUPFAM" id="SSF52540">
    <property type="entry name" value="P-loop containing nucleoside triphosphate hydrolases"/>
    <property type="match status" value="1"/>
</dbReference>
<proteinExistence type="predicted"/>
<dbReference type="PROSITE" id="PS00211">
    <property type="entry name" value="ABC_TRANSPORTER_1"/>
    <property type="match status" value="1"/>
</dbReference>
<keyword evidence="2" id="KW-0547">Nucleotide-binding</keyword>
<evidence type="ECO:0000256" key="2">
    <source>
        <dbReference type="ARBA" id="ARBA00022741"/>
    </source>
</evidence>